<keyword evidence="1" id="KW-0812">Transmembrane</keyword>
<dbReference type="InterPro" id="IPR018704">
    <property type="entry name" value="SecYEG/CpoB_TPR"/>
</dbReference>
<feature type="transmembrane region" description="Helical" evidence="1">
    <location>
        <begin position="27"/>
        <end position="44"/>
    </location>
</feature>
<dbReference type="RefSeq" id="WP_074835078.1">
    <property type="nucleotide sequence ID" value="NZ_CATLQZ010000001.1"/>
</dbReference>
<dbReference type="Pfam" id="PF09976">
    <property type="entry name" value="TPR_21"/>
    <property type="match status" value="1"/>
</dbReference>
<keyword evidence="1" id="KW-1133">Transmembrane helix</keyword>
<evidence type="ECO:0000313" key="3">
    <source>
        <dbReference type="EMBL" id="SEI84865.1"/>
    </source>
</evidence>
<name>A0A975W7G2_9RHOB</name>
<dbReference type="Proteomes" id="UP000182932">
    <property type="component" value="Unassembled WGS sequence"/>
</dbReference>
<evidence type="ECO:0000256" key="1">
    <source>
        <dbReference type="SAM" id="Phobius"/>
    </source>
</evidence>
<keyword evidence="4" id="KW-1185">Reference proteome</keyword>
<feature type="domain" description="Ancillary SecYEG translocon subunit/Cell division coordinator CpoB TPR" evidence="2">
    <location>
        <begin position="29"/>
        <end position="145"/>
    </location>
</feature>
<comment type="caution">
    <text evidence="3">The sequence shown here is derived from an EMBL/GenBank/DDBJ whole genome shotgun (WGS) entry which is preliminary data.</text>
</comment>
<evidence type="ECO:0000259" key="2">
    <source>
        <dbReference type="Pfam" id="PF09976"/>
    </source>
</evidence>
<sequence>MSQTDSFIEEVTEEVRRDRLFLLLKRYGWIGVLLVLLIVGGAAWREYSRAQEQAEAEALGDSMLAALETEEPEARIAALGEVAPGSAGGTALLALLTAAEQASAEQEAAAAETLAAIAANGEVPQIYRDIAAFRMLLLQSDSREASERRTSFEALARAGSPLRLLAEEQIALIEVETGDTEAAIARFQSILADAEVTAGLRQRVSQVIVALGGELDAA</sequence>
<keyword evidence="1" id="KW-0472">Membrane</keyword>
<protein>
    <recommendedName>
        <fullName evidence="2">Ancillary SecYEG translocon subunit/Cell division coordinator CpoB TPR domain-containing protein</fullName>
    </recommendedName>
</protein>
<gene>
    <name evidence="3" type="ORF">SAMN04487940_102187</name>
</gene>
<accession>A0A975W7G2</accession>
<dbReference type="AlphaFoldDB" id="A0A975W7G2"/>
<proteinExistence type="predicted"/>
<organism evidence="3 4">
    <name type="scientific">Marinovum algicola</name>
    <dbReference type="NCBI Taxonomy" id="42444"/>
    <lineage>
        <taxon>Bacteria</taxon>
        <taxon>Pseudomonadati</taxon>
        <taxon>Pseudomonadota</taxon>
        <taxon>Alphaproteobacteria</taxon>
        <taxon>Rhodobacterales</taxon>
        <taxon>Roseobacteraceae</taxon>
        <taxon>Marinovum</taxon>
    </lineage>
</organism>
<dbReference type="GeneID" id="80817054"/>
<reference evidence="3 4" key="1">
    <citation type="submission" date="2016-10" db="EMBL/GenBank/DDBJ databases">
        <authorList>
            <person name="Varghese N."/>
            <person name="Submissions S."/>
        </authorList>
    </citation>
    <scope>NUCLEOTIDE SEQUENCE [LARGE SCALE GENOMIC DNA]</scope>
    <source>
        <strain evidence="3 4">FF3</strain>
    </source>
</reference>
<evidence type="ECO:0000313" key="4">
    <source>
        <dbReference type="Proteomes" id="UP000182932"/>
    </source>
</evidence>
<dbReference type="EMBL" id="FNYY01000002">
    <property type="protein sequence ID" value="SEI84865.1"/>
    <property type="molecule type" value="Genomic_DNA"/>
</dbReference>